<evidence type="ECO:0000256" key="7">
    <source>
        <dbReference type="RuleBase" id="RU003331"/>
    </source>
</evidence>
<evidence type="ECO:0000256" key="5">
    <source>
        <dbReference type="HAMAP-Rule" id="MF_00235"/>
    </source>
</evidence>
<dbReference type="Proteomes" id="UP001501257">
    <property type="component" value="Unassembled WGS sequence"/>
</dbReference>
<keyword evidence="5" id="KW-0963">Cytoplasm</keyword>
<feature type="binding site" evidence="5">
    <location>
        <begin position="58"/>
        <end position="60"/>
    </location>
    <ligand>
        <name>AMP</name>
        <dbReference type="ChEBI" id="CHEBI:456215"/>
    </ligand>
</feature>
<comment type="pathway">
    <text evidence="5">Purine metabolism; AMP biosynthesis via salvage pathway; AMP from ADP: step 1/1.</text>
</comment>
<evidence type="ECO:0000256" key="6">
    <source>
        <dbReference type="RuleBase" id="RU003330"/>
    </source>
</evidence>
<dbReference type="PROSITE" id="PS00113">
    <property type="entry name" value="ADENYLATE_KINASE"/>
    <property type="match status" value="1"/>
</dbReference>
<comment type="function">
    <text evidence="5">Catalyzes the reversible transfer of the terminal phosphate group between ATP and AMP. Plays an important role in cellular energy homeostasis and in adenine nucleotide metabolism.</text>
</comment>
<feature type="binding site" evidence="5">
    <location>
        <position position="32"/>
    </location>
    <ligand>
        <name>AMP</name>
        <dbReference type="ChEBI" id="CHEBI:456215"/>
    </ligand>
</feature>
<comment type="catalytic activity">
    <reaction evidence="5 7">
        <text>AMP + ATP = 2 ADP</text>
        <dbReference type="Rhea" id="RHEA:12973"/>
        <dbReference type="ChEBI" id="CHEBI:30616"/>
        <dbReference type="ChEBI" id="CHEBI:456215"/>
        <dbReference type="ChEBI" id="CHEBI:456216"/>
        <dbReference type="EC" id="2.7.4.3"/>
    </reaction>
</comment>
<dbReference type="NCBIfam" id="NF011105">
    <property type="entry name" value="PRK14532.1"/>
    <property type="match status" value="1"/>
</dbReference>
<evidence type="ECO:0000313" key="8">
    <source>
        <dbReference type="EMBL" id="GAA5227819.1"/>
    </source>
</evidence>
<evidence type="ECO:0000256" key="4">
    <source>
        <dbReference type="ARBA" id="ARBA00022777"/>
    </source>
</evidence>
<dbReference type="NCBIfam" id="NF011104">
    <property type="entry name" value="PRK14531.1"/>
    <property type="match status" value="1"/>
</dbReference>
<keyword evidence="5 7" id="KW-0067">ATP-binding</keyword>
<dbReference type="NCBIfam" id="NF011100">
    <property type="entry name" value="PRK14527.1"/>
    <property type="match status" value="1"/>
</dbReference>
<keyword evidence="1 5" id="KW-0808">Transferase</keyword>
<accession>A0ABP9TLW9</accession>
<dbReference type="SUPFAM" id="SSF52540">
    <property type="entry name" value="P-loop containing nucleoside triphosphate hydrolases"/>
    <property type="match status" value="1"/>
</dbReference>
<sequence>MTRLLIIGPPGAGKGTQADRISHRLNVVAISTGDIFRANVKGGTPLGVEAKKYIDAGNFVPDEVTNQMVRDRLAMQDVAEGFLLDGYPRTSAQVDELDSILKDGATQLDVVLQLTADDDELVTRLLKRAQIEGRADDTEEVIRHRLGLYHEETAVVVNRYQERGIVRQVDGIGEIDEVTNRVMDALGQSS</sequence>
<gene>
    <name evidence="5" type="primary">adk</name>
    <name evidence="8" type="ORF">GCM10025778_23520</name>
</gene>
<comment type="caution">
    <text evidence="5">Lacks conserved residue(s) required for the propagation of feature annotation.</text>
</comment>
<reference evidence="9" key="1">
    <citation type="journal article" date="2019" name="Int. J. Syst. Evol. Microbiol.">
        <title>The Global Catalogue of Microorganisms (GCM) 10K type strain sequencing project: providing services to taxonomists for standard genome sequencing and annotation.</title>
        <authorList>
            <consortium name="The Broad Institute Genomics Platform"/>
            <consortium name="The Broad Institute Genome Sequencing Center for Infectious Disease"/>
            <person name="Wu L."/>
            <person name="Ma J."/>
        </authorList>
    </citation>
    <scope>NUCLEOTIDE SEQUENCE [LARGE SCALE GENOMIC DNA]</scope>
    <source>
        <strain evidence="9">JCM 18952</strain>
    </source>
</reference>
<feature type="binding site" evidence="5">
    <location>
        <position position="37"/>
    </location>
    <ligand>
        <name>AMP</name>
        <dbReference type="ChEBI" id="CHEBI:456215"/>
    </ligand>
</feature>
<name>A0ABP9TLW9_9MICC</name>
<keyword evidence="3 5" id="KW-0547">Nucleotide-binding</keyword>
<organism evidence="8 9">
    <name type="scientific">Paeniglutamicibacter antarcticus</name>
    <dbReference type="NCBI Taxonomy" id="494023"/>
    <lineage>
        <taxon>Bacteria</taxon>
        <taxon>Bacillati</taxon>
        <taxon>Actinomycetota</taxon>
        <taxon>Actinomycetes</taxon>
        <taxon>Micrococcales</taxon>
        <taxon>Micrococcaceae</taxon>
        <taxon>Paeniglutamicibacter</taxon>
    </lineage>
</organism>
<dbReference type="Gene3D" id="3.40.50.300">
    <property type="entry name" value="P-loop containing nucleotide triphosphate hydrolases"/>
    <property type="match status" value="1"/>
</dbReference>
<feature type="binding site" evidence="5">
    <location>
        <position position="145"/>
    </location>
    <ligand>
        <name>AMP</name>
        <dbReference type="ChEBI" id="CHEBI:456215"/>
    </ligand>
</feature>
<evidence type="ECO:0000256" key="1">
    <source>
        <dbReference type="ARBA" id="ARBA00022679"/>
    </source>
</evidence>
<comment type="similarity">
    <text evidence="5 6">Belongs to the adenylate kinase family.</text>
</comment>
<dbReference type="PANTHER" id="PTHR23359">
    <property type="entry name" value="NUCLEOTIDE KINASE"/>
    <property type="match status" value="1"/>
</dbReference>
<dbReference type="InterPro" id="IPR027417">
    <property type="entry name" value="P-loop_NTPase"/>
</dbReference>
<comment type="subcellular location">
    <subcellularLocation>
        <location evidence="5 7">Cytoplasm</location>
    </subcellularLocation>
</comment>
<dbReference type="GO" id="GO:0016301">
    <property type="term" value="F:kinase activity"/>
    <property type="evidence" value="ECO:0007669"/>
    <property type="project" value="UniProtKB-KW"/>
</dbReference>
<proteinExistence type="inferred from homology"/>
<feature type="binding site" evidence="5">
    <location>
        <position position="128"/>
    </location>
    <ligand>
        <name>ATP</name>
        <dbReference type="ChEBI" id="CHEBI:30616"/>
    </ligand>
</feature>
<comment type="caution">
    <text evidence="8">The sequence shown here is derived from an EMBL/GenBank/DDBJ whole genome shotgun (WGS) entry which is preliminary data.</text>
</comment>
<feature type="region of interest" description="NMP" evidence="5">
    <location>
        <begin position="31"/>
        <end position="60"/>
    </location>
</feature>
<feature type="binding site" evidence="5">
    <location>
        <position position="134"/>
    </location>
    <ligand>
        <name>AMP</name>
        <dbReference type="ChEBI" id="CHEBI:456215"/>
    </ligand>
</feature>
<comment type="subunit">
    <text evidence="5 7">Monomer.</text>
</comment>
<feature type="binding site" evidence="5">
    <location>
        <begin position="11"/>
        <end position="16"/>
    </location>
    <ligand>
        <name>ATP</name>
        <dbReference type="ChEBI" id="CHEBI:30616"/>
    </ligand>
</feature>
<dbReference type="EMBL" id="BAABLK010000034">
    <property type="protein sequence ID" value="GAA5227819.1"/>
    <property type="molecule type" value="Genomic_DNA"/>
</dbReference>
<feature type="binding site" evidence="5">
    <location>
        <begin position="86"/>
        <end position="89"/>
    </location>
    <ligand>
        <name>AMP</name>
        <dbReference type="ChEBI" id="CHEBI:456215"/>
    </ligand>
</feature>
<protein>
    <recommendedName>
        <fullName evidence="5 7">Adenylate kinase</fullName>
        <shortName evidence="5">AK</shortName>
        <ecNumber evidence="5 7">2.7.4.3</ecNumber>
    </recommendedName>
    <alternativeName>
        <fullName evidence="5">ATP-AMP transphosphorylase</fullName>
    </alternativeName>
    <alternativeName>
        <fullName evidence="5">ATP:AMP phosphotransferase</fullName>
    </alternativeName>
    <alternativeName>
        <fullName evidence="5">Adenylate monophosphate kinase</fullName>
    </alternativeName>
</protein>
<dbReference type="EC" id="2.7.4.3" evidence="5 7"/>
<evidence type="ECO:0000313" key="9">
    <source>
        <dbReference type="Proteomes" id="UP001501257"/>
    </source>
</evidence>
<dbReference type="Pfam" id="PF00406">
    <property type="entry name" value="ADK"/>
    <property type="match status" value="1"/>
</dbReference>
<feature type="binding site" evidence="5">
    <location>
        <position position="173"/>
    </location>
    <ligand>
        <name>ATP</name>
        <dbReference type="ChEBI" id="CHEBI:30616"/>
    </ligand>
</feature>
<dbReference type="NCBIfam" id="NF001381">
    <property type="entry name" value="PRK00279.1-3"/>
    <property type="match status" value="1"/>
</dbReference>
<dbReference type="InterPro" id="IPR000850">
    <property type="entry name" value="Adenylat/UMP-CMP_kin"/>
</dbReference>
<dbReference type="RefSeq" id="WP_210100143.1">
    <property type="nucleotide sequence ID" value="NZ_BAABLK010000034.1"/>
</dbReference>
<evidence type="ECO:0000256" key="2">
    <source>
        <dbReference type="ARBA" id="ARBA00022727"/>
    </source>
</evidence>
<keyword evidence="9" id="KW-1185">Reference proteome</keyword>
<dbReference type="CDD" id="cd01428">
    <property type="entry name" value="ADK"/>
    <property type="match status" value="1"/>
</dbReference>
<comment type="domain">
    <text evidence="5">Consists of three domains, a large central CORE domain and two small peripheral domains, NMPbind and LID, which undergo movements during catalysis. The LID domain closes over the site of phosphoryl transfer upon ATP binding. Assembling and dissambling the active center during each catalytic cycle provides an effective means to prevent ATP hydrolysis.</text>
</comment>
<dbReference type="PRINTS" id="PR00094">
    <property type="entry name" value="ADENYLTKNASE"/>
</dbReference>
<feature type="binding site" evidence="5">
    <location>
        <position position="93"/>
    </location>
    <ligand>
        <name>AMP</name>
        <dbReference type="ChEBI" id="CHEBI:456215"/>
    </ligand>
</feature>
<keyword evidence="2 5" id="KW-0545">Nucleotide biosynthesis</keyword>
<evidence type="ECO:0000256" key="3">
    <source>
        <dbReference type="ARBA" id="ARBA00022741"/>
    </source>
</evidence>
<dbReference type="HAMAP" id="MF_00235">
    <property type="entry name" value="Adenylate_kinase_Adk"/>
    <property type="match status" value="1"/>
</dbReference>
<keyword evidence="4 5" id="KW-0418">Kinase</keyword>
<dbReference type="InterPro" id="IPR033690">
    <property type="entry name" value="Adenylat_kinase_CS"/>
</dbReference>
<dbReference type="NCBIfam" id="NF011101">
    <property type="entry name" value="PRK14528.1"/>
    <property type="match status" value="1"/>
</dbReference>